<dbReference type="GO" id="GO:0009228">
    <property type="term" value="P:thiamine biosynthetic process"/>
    <property type="evidence" value="ECO:0007669"/>
    <property type="project" value="UniProtKB-ARBA"/>
</dbReference>
<feature type="domain" description="Pyridoxamine kinase/Phosphomethylpyrimidine kinase" evidence="6">
    <location>
        <begin position="36"/>
        <end position="273"/>
    </location>
</feature>
<evidence type="ECO:0000313" key="7">
    <source>
        <dbReference type="EMBL" id="MFC5972217.1"/>
    </source>
</evidence>
<evidence type="ECO:0000256" key="4">
    <source>
        <dbReference type="ARBA" id="ARBA00022840"/>
    </source>
</evidence>
<dbReference type="FunFam" id="3.40.1190.20:FF:000003">
    <property type="entry name" value="Phosphomethylpyrimidine kinase ThiD"/>
    <property type="match status" value="1"/>
</dbReference>
<dbReference type="PANTHER" id="PTHR20858">
    <property type="entry name" value="PHOSPHOMETHYLPYRIMIDINE KINASE"/>
    <property type="match status" value="1"/>
</dbReference>
<evidence type="ECO:0000256" key="1">
    <source>
        <dbReference type="ARBA" id="ARBA00022679"/>
    </source>
</evidence>
<gene>
    <name evidence="7" type="primary">thiD</name>
    <name evidence="7" type="ORF">ACFPYI_12825</name>
</gene>
<keyword evidence="4" id="KW-0067">ATP-binding</keyword>
<evidence type="ECO:0000256" key="3">
    <source>
        <dbReference type="ARBA" id="ARBA00022777"/>
    </source>
</evidence>
<dbReference type="GO" id="GO:0008972">
    <property type="term" value="F:phosphomethylpyrimidine kinase activity"/>
    <property type="evidence" value="ECO:0007669"/>
    <property type="project" value="UniProtKB-EC"/>
</dbReference>
<protein>
    <submittedName>
        <fullName evidence="7">Bifunctional hydroxymethylpyrimidine kinase/phosphomethylpyrimidine kinase</fullName>
        <ecNumber evidence="7">2.7.1.49</ecNumber>
        <ecNumber evidence="7">2.7.4.7</ecNumber>
    </submittedName>
</protein>
<evidence type="ECO:0000259" key="6">
    <source>
        <dbReference type="Pfam" id="PF08543"/>
    </source>
</evidence>
<dbReference type="EC" id="2.7.4.7" evidence="7"/>
<dbReference type="Pfam" id="PF08543">
    <property type="entry name" value="Phos_pyr_kin"/>
    <property type="match status" value="1"/>
</dbReference>
<accession>A0ABD5RNH8</accession>
<dbReference type="RefSeq" id="WP_247415322.1">
    <property type="nucleotide sequence ID" value="NZ_JALLGW010000001.1"/>
</dbReference>
<dbReference type="InterPro" id="IPR013749">
    <property type="entry name" value="PM/HMP-P_kinase-1"/>
</dbReference>
<comment type="caution">
    <text evidence="7">The sequence shown here is derived from an EMBL/GenBank/DDBJ whole genome shotgun (WGS) entry which is preliminary data.</text>
</comment>
<dbReference type="GO" id="GO:0005524">
    <property type="term" value="F:ATP binding"/>
    <property type="evidence" value="ECO:0007669"/>
    <property type="project" value="UniProtKB-KW"/>
</dbReference>
<evidence type="ECO:0000256" key="2">
    <source>
        <dbReference type="ARBA" id="ARBA00022741"/>
    </source>
</evidence>
<sequence>MSDDGGGSEHGVDGGEKGAEPTPERPPYALTIASSDSGGGAGIQADLKTMTRLGVYGGSVCVALTAQNSHSVDSVHTLPTEEVRAQFEAVTEDFDVRAVKVGMLATESIVRTVTELLDDFDGQVVVDPVMVSSAGDTLLDPAAVDAYDALFERATLVTPNADEAEAVTGVRPDSAASVRDAAAGFRERGADATLLKGGHVDTDDTVRDTLVTGDDEAVFESDRVATDSTHGSGCTLASAIAARLAHGDDLQAAVERGLAFTHATIASPADVGERGSVNHLVDAEGALPGIDVG</sequence>
<dbReference type="AlphaFoldDB" id="A0ABD5RNH8"/>
<proteinExistence type="predicted"/>
<dbReference type="CDD" id="cd01169">
    <property type="entry name" value="HMPP_kinase"/>
    <property type="match status" value="1"/>
</dbReference>
<dbReference type="SUPFAM" id="SSF53613">
    <property type="entry name" value="Ribokinase-like"/>
    <property type="match status" value="1"/>
</dbReference>
<keyword evidence="8" id="KW-1185">Reference proteome</keyword>
<dbReference type="PANTHER" id="PTHR20858:SF17">
    <property type="entry name" value="HYDROXYMETHYLPYRIMIDINE_PHOSPHOMETHYLPYRIMIDINE KINASE THI20-RELATED"/>
    <property type="match status" value="1"/>
</dbReference>
<dbReference type="Gene3D" id="3.40.1190.20">
    <property type="match status" value="1"/>
</dbReference>
<keyword evidence="3 7" id="KW-0418">Kinase</keyword>
<evidence type="ECO:0000313" key="8">
    <source>
        <dbReference type="Proteomes" id="UP001596099"/>
    </source>
</evidence>
<organism evidence="7 8">
    <name type="scientific">Halomarina salina</name>
    <dbReference type="NCBI Taxonomy" id="1872699"/>
    <lineage>
        <taxon>Archaea</taxon>
        <taxon>Methanobacteriati</taxon>
        <taxon>Methanobacteriota</taxon>
        <taxon>Stenosarchaea group</taxon>
        <taxon>Halobacteria</taxon>
        <taxon>Halobacteriales</taxon>
        <taxon>Natronomonadaceae</taxon>
        <taxon>Halomarina</taxon>
    </lineage>
</organism>
<name>A0ABD5RNH8_9EURY</name>
<feature type="region of interest" description="Disordered" evidence="5">
    <location>
        <begin position="1"/>
        <end position="40"/>
    </location>
</feature>
<dbReference type="InterPro" id="IPR004399">
    <property type="entry name" value="HMP/HMP-P_kinase_dom"/>
</dbReference>
<dbReference type="Proteomes" id="UP001596099">
    <property type="component" value="Unassembled WGS sequence"/>
</dbReference>
<dbReference type="EMBL" id="JBHSQH010000001">
    <property type="protein sequence ID" value="MFC5972217.1"/>
    <property type="molecule type" value="Genomic_DNA"/>
</dbReference>
<dbReference type="EC" id="2.7.1.49" evidence="7"/>
<dbReference type="NCBIfam" id="TIGR00097">
    <property type="entry name" value="HMP-P_kinase"/>
    <property type="match status" value="1"/>
</dbReference>
<keyword evidence="1 7" id="KW-0808">Transferase</keyword>
<dbReference type="InterPro" id="IPR029056">
    <property type="entry name" value="Ribokinase-like"/>
</dbReference>
<evidence type="ECO:0000256" key="5">
    <source>
        <dbReference type="SAM" id="MobiDB-lite"/>
    </source>
</evidence>
<dbReference type="GO" id="GO:0008902">
    <property type="term" value="F:hydroxymethylpyrimidine kinase activity"/>
    <property type="evidence" value="ECO:0007669"/>
    <property type="project" value="UniProtKB-EC"/>
</dbReference>
<reference evidence="7 8" key="1">
    <citation type="journal article" date="2019" name="Int. J. Syst. Evol. Microbiol.">
        <title>The Global Catalogue of Microorganisms (GCM) 10K type strain sequencing project: providing services to taxonomists for standard genome sequencing and annotation.</title>
        <authorList>
            <consortium name="The Broad Institute Genomics Platform"/>
            <consortium name="The Broad Institute Genome Sequencing Center for Infectious Disease"/>
            <person name="Wu L."/>
            <person name="Ma J."/>
        </authorList>
    </citation>
    <scope>NUCLEOTIDE SEQUENCE [LARGE SCALE GENOMIC DNA]</scope>
    <source>
        <strain evidence="7 8">CGMCC 1.12543</strain>
    </source>
</reference>
<feature type="compositionally biased region" description="Basic and acidic residues" evidence="5">
    <location>
        <begin position="10"/>
        <end position="23"/>
    </location>
</feature>
<keyword evidence="2" id="KW-0547">Nucleotide-binding</keyword>